<reference evidence="1" key="1">
    <citation type="submission" date="2021-06" db="EMBL/GenBank/DDBJ databases">
        <authorList>
            <person name="Kallberg Y."/>
            <person name="Tangrot J."/>
            <person name="Rosling A."/>
        </authorList>
    </citation>
    <scope>NUCLEOTIDE SEQUENCE</scope>
    <source>
        <strain evidence="1">MA461A</strain>
    </source>
</reference>
<keyword evidence="2" id="KW-1185">Reference proteome</keyword>
<dbReference type="Proteomes" id="UP000789920">
    <property type="component" value="Unassembled WGS sequence"/>
</dbReference>
<proteinExistence type="predicted"/>
<gene>
    <name evidence="1" type="ORF">RPERSI_LOCUS35813</name>
</gene>
<accession>A0ACA9SWS7</accession>
<evidence type="ECO:0000313" key="1">
    <source>
        <dbReference type="EMBL" id="CAG8849876.1"/>
    </source>
</evidence>
<feature type="non-terminal residue" evidence="1">
    <location>
        <position position="1"/>
    </location>
</feature>
<comment type="caution">
    <text evidence="1">The sequence shown here is derived from an EMBL/GenBank/DDBJ whole genome shotgun (WGS) entry which is preliminary data.</text>
</comment>
<evidence type="ECO:0000313" key="2">
    <source>
        <dbReference type="Proteomes" id="UP000789920"/>
    </source>
</evidence>
<organism evidence="1 2">
    <name type="scientific">Racocetra persica</name>
    <dbReference type="NCBI Taxonomy" id="160502"/>
    <lineage>
        <taxon>Eukaryota</taxon>
        <taxon>Fungi</taxon>
        <taxon>Fungi incertae sedis</taxon>
        <taxon>Mucoromycota</taxon>
        <taxon>Glomeromycotina</taxon>
        <taxon>Glomeromycetes</taxon>
        <taxon>Diversisporales</taxon>
        <taxon>Gigasporaceae</taxon>
        <taxon>Racocetra</taxon>
    </lineage>
</organism>
<sequence length="92" mass="11170">YCWLNDEMVQELKFLTQLEILKKKFLDHIFYKQNVYNVIYKNCNNRNELNSDSSSFLSTILEKKDQDANWKVFVQHTNNEYHLSDIFWISPS</sequence>
<name>A0ACA9SWS7_9GLOM</name>
<dbReference type="EMBL" id="CAJVQC010167883">
    <property type="protein sequence ID" value="CAG8849876.1"/>
    <property type="molecule type" value="Genomic_DNA"/>
</dbReference>
<protein>
    <submittedName>
        <fullName evidence="1">33814_t:CDS:1</fullName>
    </submittedName>
</protein>